<dbReference type="WBParaSite" id="GPUH_0000212401-mRNA-1">
    <property type="protein sequence ID" value="GPUH_0000212401-mRNA-1"/>
    <property type="gene ID" value="GPUH_0000212401"/>
</dbReference>
<reference evidence="1 2" key="2">
    <citation type="submission" date="2018-11" db="EMBL/GenBank/DDBJ databases">
        <authorList>
            <consortium name="Pathogen Informatics"/>
        </authorList>
    </citation>
    <scope>NUCLEOTIDE SEQUENCE [LARGE SCALE GENOMIC DNA]</scope>
</reference>
<dbReference type="AlphaFoldDB" id="A0A183D078"/>
<evidence type="ECO:0000313" key="1">
    <source>
        <dbReference type="EMBL" id="VDK32323.1"/>
    </source>
</evidence>
<organism evidence="3">
    <name type="scientific">Gongylonema pulchrum</name>
    <dbReference type="NCBI Taxonomy" id="637853"/>
    <lineage>
        <taxon>Eukaryota</taxon>
        <taxon>Metazoa</taxon>
        <taxon>Ecdysozoa</taxon>
        <taxon>Nematoda</taxon>
        <taxon>Chromadorea</taxon>
        <taxon>Rhabditida</taxon>
        <taxon>Spirurina</taxon>
        <taxon>Spiruromorpha</taxon>
        <taxon>Spiruroidea</taxon>
        <taxon>Gongylonematidae</taxon>
        <taxon>Gongylonema</taxon>
    </lineage>
</organism>
<sequence>MGLEMHEFNIMKHYTVNEDDGYECVTCDTETIRAALQVVQRLSVKLRAPLKENEKLVHVVRFERDIDDIDKWPTLLNVPVAAKTQVRTVLTRCQEQLKNVYEYQYDLRHLRLRDYVLAGGMQLLDMDITLEQRERLWHDDLYLQILTGKAFFFQHSAPPLFFCLKFTASELSVQHFSLARCNSKNMISIFTYLCFLSADT</sequence>
<protein>
    <submittedName>
        <fullName evidence="3">FERM domain-containing protein</fullName>
    </submittedName>
</protein>
<evidence type="ECO:0000313" key="3">
    <source>
        <dbReference type="WBParaSite" id="GPUH_0000212401-mRNA-1"/>
    </source>
</evidence>
<evidence type="ECO:0000313" key="2">
    <source>
        <dbReference type="Proteomes" id="UP000271098"/>
    </source>
</evidence>
<dbReference type="Proteomes" id="UP000271098">
    <property type="component" value="Unassembled WGS sequence"/>
</dbReference>
<proteinExistence type="predicted"/>
<reference evidence="3" key="1">
    <citation type="submission" date="2016-06" db="UniProtKB">
        <authorList>
            <consortium name="WormBaseParasite"/>
        </authorList>
    </citation>
    <scope>IDENTIFICATION</scope>
</reference>
<gene>
    <name evidence="1" type="ORF">GPUH_LOCUS2119</name>
</gene>
<keyword evidence="2" id="KW-1185">Reference proteome</keyword>
<dbReference type="OrthoDB" id="5846271at2759"/>
<accession>A0A183D078</accession>
<name>A0A183D078_9BILA</name>
<dbReference type="EMBL" id="UYRT01002996">
    <property type="protein sequence ID" value="VDK32323.1"/>
    <property type="molecule type" value="Genomic_DNA"/>
</dbReference>